<comment type="cofactor">
    <cofactor evidence="1">
        <name>Zn(2+)</name>
        <dbReference type="ChEBI" id="CHEBI:29105"/>
    </cofactor>
</comment>
<keyword evidence="6" id="KW-0378">Hydrolase</keyword>
<evidence type="ECO:0000256" key="9">
    <source>
        <dbReference type="ARBA" id="ARBA00023316"/>
    </source>
</evidence>
<feature type="region of interest" description="Disordered" evidence="12">
    <location>
        <begin position="242"/>
        <end position="261"/>
    </location>
</feature>
<keyword evidence="4" id="KW-0479">Metal-binding</keyword>
<proteinExistence type="inferred from homology"/>
<keyword evidence="7" id="KW-0862">Zinc</keyword>
<evidence type="ECO:0000256" key="1">
    <source>
        <dbReference type="ARBA" id="ARBA00001947"/>
    </source>
</evidence>
<name>A0ABW4JYC5_9HYPH</name>
<evidence type="ECO:0000256" key="11">
    <source>
        <dbReference type="ARBA" id="ARBA00093666"/>
    </source>
</evidence>
<dbReference type="PANTHER" id="PTHR37425:SF1">
    <property type="entry name" value="OUTER MEMBRANE PROTEIN"/>
    <property type="match status" value="1"/>
</dbReference>
<keyword evidence="3" id="KW-0645">Protease</keyword>
<evidence type="ECO:0000256" key="3">
    <source>
        <dbReference type="ARBA" id="ARBA00022670"/>
    </source>
</evidence>
<evidence type="ECO:0000256" key="2">
    <source>
        <dbReference type="ARBA" id="ARBA00004776"/>
    </source>
</evidence>
<comment type="similarity">
    <text evidence="10">Belongs to the peptidase M15 family.</text>
</comment>
<keyword evidence="5" id="KW-0732">Signal</keyword>
<keyword evidence="8" id="KW-0482">Metalloprotease</keyword>
<evidence type="ECO:0000313" key="13">
    <source>
        <dbReference type="EMBL" id="MFD1696970.1"/>
    </source>
</evidence>
<dbReference type="Pfam" id="PF05951">
    <property type="entry name" value="Peptidase_M15_2"/>
    <property type="match status" value="1"/>
</dbReference>
<evidence type="ECO:0000256" key="6">
    <source>
        <dbReference type="ARBA" id="ARBA00022801"/>
    </source>
</evidence>
<comment type="pathway">
    <text evidence="2">Cell wall biogenesis; cell wall polysaccharide biosynthesis.</text>
</comment>
<dbReference type="PANTHER" id="PTHR37425">
    <property type="match status" value="1"/>
</dbReference>
<comment type="caution">
    <text evidence="13">The sequence shown here is derived from an EMBL/GenBank/DDBJ whole genome shotgun (WGS) entry which is preliminary data.</text>
</comment>
<dbReference type="SUPFAM" id="SSF55166">
    <property type="entry name" value="Hedgehog/DD-peptidase"/>
    <property type="match status" value="1"/>
</dbReference>
<protein>
    <recommendedName>
        <fullName evidence="11">Murein endopeptidase K</fullName>
    </recommendedName>
</protein>
<dbReference type="InterPro" id="IPR009045">
    <property type="entry name" value="Zn_M74/Hedgehog-like"/>
</dbReference>
<evidence type="ECO:0000256" key="12">
    <source>
        <dbReference type="SAM" id="MobiDB-lite"/>
    </source>
</evidence>
<organism evidence="13 14">
    <name type="scientific">Roseibium aestuarii</name>
    <dbReference type="NCBI Taxonomy" id="2600299"/>
    <lineage>
        <taxon>Bacteria</taxon>
        <taxon>Pseudomonadati</taxon>
        <taxon>Pseudomonadota</taxon>
        <taxon>Alphaproteobacteria</taxon>
        <taxon>Hyphomicrobiales</taxon>
        <taxon>Stappiaceae</taxon>
        <taxon>Roseibium</taxon>
    </lineage>
</organism>
<evidence type="ECO:0000256" key="5">
    <source>
        <dbReference type="ARBA" id="ARBA00022729"/>
    </source>
</evidence>
<feature type="region of interest" description="Disordered" evidence="12">
    <location>
        <begin position="370"/>
        <end position="389"/>
    </location>
</feature>
<dbReference type="Proteomes" id="UP001597327">
    <property type="component" value="Unassembled WGS sequence"/>
</dbReference>
<evidence type="ECO:0000256" key="10">
    <source>
        <dbReference type="ARBA" id="ARBA00093448"/>
    </source>
</evidence>
<feature type="region of interest" description="Disordered" evidence="12">
    <location>
        <begin position="279"/>
        <end position="313"/>
    </location>
</feature>
<sequence>MSSHARKRLRKGLIGALCLGLGLGVGLGLGTGNAQAETRTLSLYNTHTHERVKITFKKNGQYLKDGLREANRFLRDWRRNEMTTIDPKLLDLVWEVYQEVRATNPIYVVSSYRSPATNNMLRKRSSGVAENSQHTRGHAMDFYIPGVDLATLRATGLRKQVGGVGYYPTSGSPFVHMDTGSVRHWPRMTRSQLAKIFPDGKTLHLPSDGKPLSGYQVAMAEEKAGKLEKLNNGKTSAFTQVATAAPTPSRDTKPSALVNPATSGGGNFLASLLGNSEPAERSRVAAARADAPTPPGQIAAGRTPATASSPATAAAPALSAPPIPILKADVVPAEAPAPALITPETPALPAPAIETPTSLPFAVASATPHLKPGAAPARAEPPAPANTLDAQRQSIGSGINVAASTPVPAPAEEAPAEAEADATRFAFASILPAQKPNSALQRATEQAARTEQTRQAAVVVASAEESASEAIPNAVPPVPANGVAAIAAATGASGQARPTPAATLAYASAAADLTQGGASLRSAPQEGSARSGARATDWASASADQTVDQAATKTRSSVSGSIPRDQIVDPLAGFVSLPNKSDPKLLSAVPTKRNSQVASLQHPHQRKLNDLMQVGNRFLASGFSPFPYGAMRSERFDGPAVIVLPVRYVR</sequence>
<gene>
    <name evidence="13" type="ORF">ACFSC7_15735</name>
</gene>
<keyword evidence="9" id="KW-0961">Cell wall biogenesis/degradation</keyword>
<feature type="region of interest" description="Disordered" evidence="12">
    <location>
        <begin position="517"/>
        <end position="564"/>
    </location>
</feature>
<feature type="compositionally biased region" description="Low complexity" evidence="12">
    <location>
        <begin position="303"/>
        <end position="313"/>
    </location>
</feature>
<dbReference type="CDD" id="cd14844">
    <property type="entry name" value="Zn-DD-carboxypeptidase_like"/>
    <property type="match status" value="1"/>
</dbReference>
<keyword evidence="14" id="KW-1185">Reference proteome</keyword>
<dbReference type="EMBL" id="JBHUFA010000013">
    <property type="protein sequence ID" value="MFD1696970.1"/>
    <property type="molecule type" value="Genomic_DNA"/>
</dbReference>
<accession>A0ABW4JYC5</accession>
<dbReference type="Gene3D" id="3.30.1380.10">
    <property type="match status" value="1"/>
</dbReference>
<evidence type="ECO:0000256" key="7">
    <source>
        <dbReference type="ARBA" id="ARBA00022833"/>
    </source>
</evidence>
<evidence type="ECO:0000256" key="4">
    <source>
        <dbReference type="ARBA" id="ARBA00022723"/>
    </source>
</evidence>
<evidence type="ECO:0000256" key="8">
    <source>
        <dbReference type="ARBA" id="ARBA00023049"/>
    </source>
</evidence>
<reference evidence="14" key="1">
    <citation type="journal article" date="2019" name="Int. J. Syst. Evol. Microbiol.">
        <title>The Global Catalogue of Microorganisms (GCM) 10K type strain sequencing project: providing services to taxonomists for standard genome sequencing and annotation.</title>
        <authorList>
            <consortium name="The Broad Institute Genomics Platform"/>
            <consortium name="The Broad Institute Genome Sequencing Center for Infectious Disease"/>
            <person name="Wu L."/>
            <person name="Ma J."/>
        </authorList>
    </citation>
    <scope>NUCLEOTIDE SEQUENCE [LARGE SCALE GENOMIC DNA]</scope>
    <source>
        <strain evidence="14">JCM 3369</strain>
    </source>
</reference>
<dbReference type="RefSeq" id="WP_244304750.1">
    <property type="nucleotide sequence ID" value="NZ_JBHUFA010000013.1"/>
</dbReference>
<evidence type="ECO:0000313" key="14">
    <source>
        <dbReference type="Proteomes" id="UP001597327"/>
    </source>
</evidence>
<dbReference type="InterPro" id="IPR010275">
    <property type="entry name" value="MepK"/>
</dbReference>
<feature type="compositionally biased region" description="Polar residues" evidence="12">
    <location>
        <begin position="542"/>
        <end position="560"/>
    </location>
</feature>